<comment type="caution">
    <text evidence="1">The sequence shown here is derived from an EMBL/GenBank/DDBJ whole genome shotgun (WGS) entry which is preliminary data.</text>
</comment>
<dbReference type="GO" id="GO:0016740">
    <property type="term" value="F:transferase activity"/>
    <property type="evidence" value="ECO:0007669"/>
    <property type="project" value="UniProtKB-KW"/>
</dbReference>
<organism evidence="1 2">
    <name type="scientific">Xanthobacter tagetidis</name>
    <dbReference type="NCBI Taxonomy" id="60216"/>
    <lineage>
        <taxon>Bacteria</taxon>
        <taxon>Pseudomonadati</taxon>
        <taxon>Pseudomonadota</taxon>
        <taxon>Alphaproteobacteria</taxon>
        <taxon>Hyphomicrobiales</taxon>
        <taxon>Xanthobacteraceae</taxon>
        <taxon>Xanthobacter</taxon>
    </lineage>
</organism>
<accession>A0A3L7AA41</accession>
<proteinExistence type="predicted"/>
<reference evidence="1 2" key="1">
    <citation type="submission" date="2018-10" db="EMBL/GenBank/DDBJ databases">
        <title>Xanthobacter tagetidis genome sequencing and assembly.</title>
        <authorList>
            <person name="Maclea K.S."/>
            <person name="Goen A.E."/>
            <person name="Fatima S.A."/>
        </authorList>
    </citation>
    <scope>NUCLEOTIDE SEQUENCE [LARGE SCALE GENOMIC DNA]</scope>
    <source>
        <strain evidence="1 2">ATCC 700314</strain>
    </source>
</reference>
<dbReference type="InterPro" id="IPR014556">
    <property type="entry name" value="UCP029407"/>
</dbReference>
<dbReference type="InterPro" id="IPR027417">
    <property type="entry name" value="P-loop_NTPase"/>
</dbReference>
<sequence length="274" mass="30960">MESGKRAVLILGMHRSGTSLCSKIVNLMGFEAPKTLMAANEANPEGYWESEVIYKLNDRIFEACGTQWHKRTRMTADPIALTRRNGLYHELTELLASEFGSADRIVLKDPRISRLVPLYEAALLDLGYRSTPVLVVRNPMEVAASLARRDQFTTERAVRLWLRHTLDAERATRGRARTVISYEESLQDWRLVVSKVAEALGEPVAPLLAQAEERTTEAARTDLRHHALAPPAPTSWFRFLSRRAYATMQDLLDDPNDVAAVRKLDRIAVAFETF</sequence>
<keyword evidence="2" id="KW-1185">Reference proteome</keyword>
<dbReference type="OrthoDB" id="9816424at2"/>
<dbReference type="AlphaFoldDB" id="A0A3L7AA41"/>
<gene>
    <name evidence="1" type="ORF">D9R14_14250</name>
</gene>
<evidence type="ECO:0000313" key="1">
    <source>
        <dbReference type="EMBL" id="RLP77163.1"/>
    </source>
</evidence>
<dbReference type="PIRSF" id="PIRSF029407">
    <property type="entry name" value="UCP029407"/>
    <property type="match status" value="1"/>
</dbReference>
<protein>
    <submittedName>
        <fullName evidence="1">Sulfotransferase family protein</fullName>
    </submittedName>
</protein>
<name>A0A3L7AA41_9HYPH</name>
<dbReference type="Gene3D" id="3.40.50.300">
    <property type="entry name" value="P-loop containing nucleotide triphosphate hydrolases"/>
    <property type="match status" value="1"/>
</dbReference>
<dbReference type="SUPFAM" id="SSF52540">
    <property type="entry name" value="P-loop containing nucleoside triphosphate hydrolases"/>
    <property type="match status" value="1"/>
</dbReference>
<keyword evidence="1" id="KW-0808">Transferase</keyword>
<dbReference type="RefSeq" id="WP_121624001.1">
    <property type="nucleotide sequence ID" value="NZ_JACIIW010000008.1"/>
</dbReference>
<dbReference type="Proteomes" id="UP000269692">
    <property type="component" value="Unassembled WGS sequence"/>
</dbReference>
<dbReference type="EMBL" id="RCTF01000011">
    <property type="protein sequence ID" value="RLP77163.1"/>
    <property type="molecule type" value="Genomic_DNA"/>
</dbReference>
<evidence type="ECO:0000313" key="2">
    <source>
        <dbReference type="Proteomes" id="UP000269692"/>
    </source>
</evidence>